<dbReference type="Proteomes" id="UP000738431">
    <property type="component" value="Chromosome"/>
</dbReference>
<evidence type="ECO:0000256" key="11">
    <source>
        <dbReference type="RuleBase" id="RU365097"/>
    </source>
</evidence>
<feature type="transmembrane region" description="Helical" evidence="10">
    <location>
        <begin position="97"/>
        <end position="117"/>
    </location>
</feature>
<protein>
    <recommendedName>
        <fullName evidence="11">Molybdenum transport system permease</fullName>
    </recommendedName>
</protein>
<evidence type="ECO:0000313" key="13">
    <source>
        <dbReference type="EMBL" id="WRQ86876.1"/>
    </source>
</evidence>
<reference evidence="13 14" key="1">
    <citation type="submission" date="2023-12" db="EMBL/GenBank/DDBJ databases">
        <title>Description of an unclassified Opitutus bacterium of Verrucomicrobiota.</title>
        <authorList>
            <person name="Zhang D.-F."/>
        </authorList>
    </citation>
    <scope>NUCLEOTIDE SEQUENCE [LARGE SCALE GENOMIC DNA]</scope>
    <source>
        <strain evidence="13 14">WL0086</strain>
    </source>
</reference>
<dbReference type="CDD" id="cd06261">
    <property type="entry name" value="TM_PBP2"/>
    <property type="match status" value="1"/>
</dbReference>
<evidence type="ECO:0000256" key="8">
    <source>
        <dbReference type="ARBA" id="ARBA00022989"/>
    </source>
</evidence>
<dbReference type="EMBL" id="CP139781">
    <property type="protein sequence ID" value="WRQ86876.1"/>
    <property type="molecule type" value="Genomic_DNA"/>
</dbReference>
<keyword evidence="9 10" id="KW-0472">Membrane</keyword>
<evidence type="ECO:0000256" key="4">
    <source>
        <dbReference type="ARBA" id="ARBA00022448"/>
    </source>
</evidence>
<keyword evidence="14" id="KW-1185">Reference proteome</keyword>
<dbReference type="PANTHER" id="PTHR30183:SF8">
    <property type="entry name" value="MOLYBDENUM TRANSPORT SYSTEM PERMEASE"/>
    <property type="match status" value="1"/>
</dbReference>
<feature type="transmembrane region" description="Helical" evidence="10">
    <location>
        <begin position="54"/>
        <end position="77"/>
    </location>
</feature>
<keyword evidence="5 11" id="KW-1003">Cell membrane</keyword>
<dbReference type="RefSeq" id="WP_221030711.1">
    <property type="nucleotide sequence ID" value="NZ_CP139781.1"/>
</dbReference>
<dbReference type="NCBIfam" id="TIGR02141">
    <property type="entry name" value="modB_ABC"/>
    <property type="match status" value="1"/>
</dbReference>
<dbReference type="InterPro" id="IPR000515">
    <property type="entry name" value="MetI-like"/>
</dbReference>
<evidence type="ECO:0000256" key="3">
    <source>
        <dbReference type="ARBA" id="ARBA00007069"/>
    </source>
</evidence>
<evidence type="ECO:0000256" key="7">
    <source>
        <dbReference type="ARBA" id="ARBA00022692"/>
    </source>
</evidence>
<keyword evidence="6 11" id="KW-0500">Molybdenum</keyword>
<feature type="transmembrane region" description="Helical" evidence="10">
    <location>
        <begin position="158"/>
        <end position="185"/>
    </location>
</feature>
<dbReference type="SUPFAM" id="SSF161098">
    <property type="entry name" value="MetI-like"/>
    <property type="match status" value="1"/>
</dbReference>
<gene>
    <name evidence="13" type="primary">modB</name>
    <name evidence="13" type="ORF">K1X11_018850</name>
</gene>
<evidence type="ECO:0000256" key="9">
    <source>
        <dbReference type="ARBA" id="ARBA00023136"/>
    </source>
</evidence>
<sequence>MESTAVLSTLWLSPPLWQALGLTLKLAAVTTGFLALLGLPLAHWLNSTRNRLVPIFEALVTLPIVLPPTVIGFYLLVAFSPQHPPGSWWVALTGEPLSFTFEGLVLASVVYSLPFAVQPFQAALRAVPTELLDASRASGATAWRTWWRVHLPLARRGIGAGLTLGFAHTLGEFGVVLMIGGSIAGETRVASIALYDEVQKLDYPSAHAFAATLLVLSFVLLVIVSVLQRRRTY</sequence>
<keyword evidence="8 10" id="KW-1133">Transmembrane helix</keyword>
<comment type="subcellular location">
    <subcellularLocation>
        <location evidence="2 10">Cell membrane</location>
        <topology evidence="2 10">Multi-pass membrane protein</topology>
    </subcellularLocation>
</comment>
<dbReference type="PROSITE" id="PS50928">
    <property type="entry name" value="ABC_TM1"/>
    <property type="match status" value="1"/>
</dbReference>
<dbReference type="PANTHER" id="PTHR30183">
    <property type="entry name" value="MOLYBDENUM TRANSPORT SYSTEM PERMEASE PROTEIN MODB"/>
    <property type="match status" value="1"/>
</dbReference>
<feature type="transmembrane region" description="Helical" evidence="10">
    <location>
        <begin position="20"/>
        <end position="42"/>
    </location>
</feature>
<accession>A0ABZ1C569</accession>
<evidence type="ECO:0000256" key="2">
    <source>
        <dbReference type="ARBA" id="ARBA00004651"/>
    </source>
</evidence>
<keyword evidence="7 10" id="KW-0812">Transmembrane</keyword>
<feature type="domain" description="ABC transmembrane type-1" evidence="12">
    <location>
        <begin position="20"/>
        <end position="224"/>
    </location>
</feature>
<dbReference type="InterPro" id="IPR035906">
    <property type="entry name" value="MetI-like_sf"/>
</dbReference>
<comment type="similarity">
    <text evidence="3 11">Belongs to the binding-protein-dependent transport system permease family. CysTW subfamily.</text>
</comment>
<evidence type="ECO:0000256" key="1">
    <source>
        <dbReference type="ARBA" id="ARBA00002949"/>
    </source>
</evidence>
<dbReference type="Gene3D" id="1.10.3720.10">
    <property type="entry name" value="MetI-like"/>
    <property type="match status" value="1"/>
</dbReference>
<evidence type="ECO:0000313" key="14">
    <source>
        <dbReference type="Proteomes" id="UP000738431"/>
    </source>
</evidence>
<comment type="function">
    <text evidence="1 11">Part of the binding-protein-dependent transport system for molybdenum; probably responsible for the translocation of the substrate across the membrane.</text>
</comment>
<evidence type="ECO:0000259" key="12">
    <source>
        <dbReference type="PROSITE" id="PS50928"/>
    </source>
</evidence>
<proteinExistence type="inferred from homology"/>
<evidence type="ECO:0000256" key="6">
    <source>
        <dbReference type="ARBA" id="ARBA00022505"/>
    </source>
</evidence>
<feature type="transmembrane region" description="Helical" evidence="10">
    <location>
        <begin position="205"/>
        <end position="227"/>
    </location>
</feature>
<evidence type="ECO:0000256" key="10">
    <source>
        <dbReference type="RuleBase" id="RU363032"/>
    </source>
</evidence>
<evidence type="ECO:0000256" key="5">
    <source>
        <dbReference type="ARBA" id="ARBA00022475"/>
    </source>
</evidence>
<keyword evidence="4 10" id="KW-0813">Transport</keyword>
<organism evidence="13 14">
    <name type="scientific">Actomonas aquatica</name>
    <dbReference type="NCBI Taxonomy" id="2866162"/>
    <lineage>
        <taxon>Bacteria</taxon>
        <taxon>Pseudomonadati</taxon>
        <taxon>Verrucomicrobiota</taxon>
        <taxon>Opitutia</taxon>
        <taxon>Opitutales</taxon>
        <taxon>Opitutaceae</taxon>
        <taxon>Actomonas</taxon>
    </lineage>
</organism>
<dbReference type="Pfam" id="PF00528">
    <property type="entry name" value="BPD_transp_1"/>
    <property type="match status" value="1"/>
</dbReference>
<dbReference type="InterPro" id="IPR011867">
    <property type="entry name" value="ModB_ABC"/>
</dbReference>
<name>A0ABZ1C569_9BACT</name>